<comment type="catalytic activity">
    <reaction evidence="17">
        <text>[GlcNAc-(1-&gt;4)-Mur2Ac(oyl-L-Ala-gamma-D-Glu-L-Lys-D-Ala-D-Ala)](n)-di-trans,octa-cis-undecaprenyl diphosphate + beta-D-GlcNAc-(1-&gt;4)-Mur2Ac(oyl-L-Ala-gamma-D-Glu-L-Lys-D-Ala-D-Ala)-di-trans,octa-cis-undecaprenyl diphosphate = [GlcNAc-(1-&gt;4)-Mur2Ac(oyl-L-Ala-gamma-D-Glu-L-Lys-D-Ala-D-Ala)](n+1)-di-trans,octa-cis-undecaprenyl diphosphate + di-trans,octa-cis-undecaprenyl diphosphate + H(+)</text>
        <dbReference type="Rhea" id="RHEA:23708"/>
        <dbReference type="Rhea" id="RHEA-COMP:9602"/>
        <dbReference type="Rhea" id="RHEA-COMP:9603"/>
        <dbReference type="ChEBI" id="CHEBI:15378"/>
        <dbReference type="ChEBI" id="CHEBI:58405"/>
        <dbReference type="ChEBI" id="CHEBI:60033"/>
        <dbReference type="ChEBI" id="CHEBI:78435"/>
        <dbReference type="EC" id="2.4.99.28"/>
    </reaction>
</comment>
<evidence type="ECO:0000256" key="18">
    <source>
        <dbReference type="SAM" id="Phobius"/>
    </source>
</evidence>
<keyword evidence="22" id="KW-1185">Reference proteome</keyword>
<comment type="pathway">
    <text evidence="2">Cell wall biogenesis; peptidoglycan biosynthesis.</text>
</comment>
<evidence type="ECO:0000256" key="14">
    <source>
        <dbReference type="ARBA" id="ARBA00023268"/>
    </source>
</evidence>
<dbReference type="RefSeq" id="WP_314517479.1">
    <property type="nucleotide sequence ID" value="NZ_JASJOU010000016.1"/>
</dbReference>
<evidence type="ECO:0000256" key="10">
    <source>
        <dbReference type="ARBA" id="ARBA00022801"/>
    </source>
</evidence>
<proteinExistence type="inferred from homology"/>
<dbReference type="GO" id="GO:0008658">
    <property type="term" value="F:penicillin binding"/>
    <property type="evidence" value="ECO:0007669"/>
    <property type="project" value="InterPro"/>
</dbReference>
<evidence type="ECO:0000256" key="7">
    <source>
        <dbReference type="ARBA" id="ARBA00022670"/>
    </source>
</evidence>
<comment type="subcellular location">
    <subcellularLocation>
        <location evidence="1">Cell membrane</location>
    </subcellularLocation>
</comment>
<dbReference type="EMBL" id="JASJOU010000016">
    <property type="protein sequence ID" value="MDJ1505441.1"/>
    <property type="molecule type" value="Genomic_DNA"/>
</dbReference>
<dbReference type="GO" id="GO:0009252">
    <property type="term" value="P:peptidoglycan biosynthetic process"/>
    <property type="evidence" value="ECO:0007669"/>
    <property type="project" value="UniProtKB-KW"/>
</dbReference>
<evidence type="ECO:0000313" key="22">
    <source>
        <dbReference type="Proteomes" id="UP001232063"/>
    </source>
</evidence>
<dbReference type="SUPFAM" id="SSF56601">
    <property type="entry name" value="beta-lactamase/transpeptidase-like"/>
    <property type="match status" value="1"/>
</dbReference>
<keyword evidence="13 18" id="KW-0472">Membrane</keyword>
<dbReference type="InterPro" id="IPR036950">
    <property type="entry name" value="PBP_transglycosylase"/>
</dbReference>
<dbReference type="GO" id="GO:0006508">
    <property type="term" value="P:proteolysis"/>
    <property type="evidence" value="ECO:0007669"/>
    <property type="project" value="UniProtKB-KW"/>
</dbReference>
<keyword evidence="5" id="KW-1003">Cell membrane</keyword>
<keyword evidence="18" id="KW-1133">Transmembrane helix</keyword>
<evidence type="ECO:0000256" key="12">
    <source>
        <dbReference type="ARBA" id="ARBA00022984"/>
    </source>
</evidence>
<dbReference type="InterPro" id="IPR050396">
    <property type="entry name" value="Glycosyltr_51/Transpeptidase"/>
</dbReference>
<dbReference type="AlphaFoldDB" id="A0AAE3UII9"/>
<evidence type="ECO:0000256" key="9">
    <source>
        <dbReference type="ARBA" id="ARBA00022679"/>
    </source>
</evidence>
<dbReference type="PANTHER" id="PTHR32282">
    <property type="entry name" value="BINDING PROTEIN TRANSPEPTIDASE, PUTATIVE-RELATED"/>
    <property type="match status" value="1"/>
</dbReference>
<keyword evidence="14" id="KW-0511">Multifunctional enzyme</keyword>
<organism evidence="21 22">
    <name type="scientific">Xanthocytophaga agilis</name>
    <dbReference type="NCBI Taxonomy" id="3048010"/>
    <lineage>
        <taxon>Bacteria</taxon>
        <taxon>Pseudomonadati</taxon>
        <taxon>Bacteroidota</taxon>
        <taxon>Cytophagia</taxon>
        <taxon>Cytophagales</taxon>
        <taxon>Rhodocytophagaceae</taxon>
        <taxon>Xanthocytophaga</taxon>
    </lineage>
</organism>
<dbReference type="GO" id="GO:0030288">
    <property type="term" value="C:outer membrane-bounded periplasmic space"/>
    <property type="evidence" value="ECO:0007669"/>
    <property type="project" value="TreeGrafter"/>
</dbReference>
<comment type="similarity">
    <text evidence="3">In the C-terminal section; belongs to the transpeptidase family.</text>
</comment>
<keyword evidence="10" id="KW-0378">Hydrolase</keyword>
<evidence type="ECO:0000256" key="11">
    <source>
        <dbReference type="ARBA" id="ARBA00022960"/>
    </source>
</evidence>
<dbReference type="SUPFAM" id="SSF53955">
    <property type="entry name" value="Lysozyme-like"/>
    <property type="match status" value="1"/>
</dbReference>
<comment type="caution">
    <text evidence="21">The sequence shown here is derived from an EMBL/GenBank/DDBJ whole genome shotgun (WGS) entry which is preliminary data.</text>
</comment>
<keyword evidence="12" id="KW-0573">Peptidoglycan synthesis</keyword>
<dbReference type="InterPro" id="IPR023346">
    <property type="entry name" value="Lysozyme-like_dom_sf"/>
</dbReference>
<dbReference type="GO" id="GO:0071555">
    <property type="term" value="P:cell wall organization"/>
    <property type="evidence" value="ECO:0007669"/>
    <property type="project" value="UniProtKB-KW"/>
</dbReference>
<evidence type="ECO:0000256" key="1">
    <source>
        <dbReference type="ARBA" id="ARBA00004236"/>
    </source>
</evidence>
<dbReference type="InterPro" id="IPR001460">
    <property type="entry name" value="PCN-bd_Tpept"/>
</dbReference>
<comment type="similarity">
    <text evidence="4">In the N-terminal section; belongs to the glycosyltransferase 51 family.</text>
</comment>
<evidence type="ECO:0000256" key="4">
    <source>
        <dbReference type="ARBA" id="ARBA00007739"/>
    </source>
</evidence>
<dbReference type="GO" id="GO:0009002">
    <property type="term" value="F:serine-type D-Ala-D-Ala carboxypeptidase activity"/>
    <property type="evidence" value="ECO:0007669"/>
    <property type="project" value="UniProtKB-EC"/>
</dbReference>
<keyword evidence="9 21" id="KW-0808">Transferase</keyword>
<evidence type="ECO:0000256" key="13">
    <source>
        <dbReference type="ARBA" id="ARBA00023136"/>
    </source>
</evidence>
<dbReference type="PANTHER" id="PTHR32282:SF11">
    <property type="entry name" value="PENICILLIN-BINDING PROTEIN 1B"/>
    <property type="match status" value="1"/>
</dbReference>
<feature type="domain" description="Penicillin-binding protein transpeptidase" evidence="19">
    <location>
        <begin position="425"/>
        <end position="697"/>
    </location>
</feature>
<evidence type="ECO:0000256" key="3">
    <source>
        <dbReference type="ARBA" id="ARBA00007090"/>
    </source>
</evidence>
<keyword evidence="7" id="KW-0645">Protease</keyword>
<dbReference type="Gene3D" id="3.40.710.10">
    <property type="entry name" value="DD-peptidase/beta-lactamase superfamily"/>
    <property type="match status" value="2"/>
</dbReference>
<keyword evidence="8 21" id="KW-0328">Glycosyltransferase</keyword>
<dbReference type="Pfam" id="PF00905">
    <property type="entry name" value="Transpeptidase"/>
    <property type="match status" value="1"/>
</dbReference>
<dbReference type="GO" id="GO:0008955">
    <property type="term" value="F:peptidoglycan glycosyltransferase activity"/>
    <property type="evidence" value="ECO:0007669"/>
    <property type="project" value="UniProtKB-EC"/>
</dbReference>
<dbReference type="Gene3D" id="1.10.3810.10">
    <property type="entry name" value="Biosynthetic peptidoglycan transglycosylase-like"/>
    <property type="match status" value="1"/>
</dbReference>
<dbReference type="InterPro" id="IPR012338">
    <property type="entry name" value="Beta-lactam/transpept-like"/>
</dbReference>
<gene>
    <name evidence="21" type="ORF">QNI22_32595</name>
</gene>
<feature type="transmembrane region" description="Helical" evidence="18">
    <location>
        <begin position="13"/>
        <end position="34"/>
    </location>
</feature>
<evidence type="ECO:0000256" key="2">
    <source>
        <dbReference type="ARBA" id="ARBA00004752"/>
    </source>
</evidence>
<feature type="domain" description="Glycosyl transferase family 51" evidence="20">
    <location>
        <begin position="68"/>
        <end position="249"/>
    </location>
</feature>
<evidence type="ECO:0000256" key="6">
    <source>
        <dbReference type="ARBA" id="ARBA00022645"/>
    </source>
</evidence>
<dbReference type="InterPro" id="IPR001264">
    <property type="entry name" value="Glyco_trans_51"/>
</dbReference>
<accession>A0AAE3UII9</accession>
<dbReference type="EC" id="2.4.-.-" evidence="21"/>
<keyword evidence="6" id="KW-0121">Carboxypeptidase</keyword>
<evidence type="ECO:0000313" key="21">
    <source>
        <dbReference type="EMBL" id="MDJ1505441.1"/>
    </source>
</evidence>
<evidence type="ECO:0000259" key="20">
    <source>
        <dbReference type="Pfam" id="PF00912"/>
    </source>
</evidence>
<keyword evidence="15" id="KW-0961">Cell wall biogenesis/degradation</keyword>
<evidence type="ECO:0000256" key="16">
    <source>
        <dbReference type="ARBA" id="ARBA00034000"/>
    </source>
</evidence>
<dbReference type="GO" id="GO:0008360">
    <property type="term" value="P:regulation of cell shape"/>
    <property type="evidence" value="ECO:0007669"/>
    <property type="project" value="UniProtKB-KW"/>
</dbReference>
<keyword evidence="11" id="KW-0133">Cell shape</keyword>
<dbReference type="GO" id="GO:0005886">
    <property type="term" value="C:plasma membrane"/>
    <property type="evidence" value="ECO:0007669"/>
    <property type="project" value="UniProtKB-SubCell"/>
</dbReference>
<reference evidence="21" key="1">
    <citation type="submission" date="2023-05" db="EMBL/GenBank/DDBJ databases">
        <authorList>
            <person name="Zhang X."/>
        </authorList>
    </citation>
    <scope>NUCLEOTIDE SEQUENCE</scope>
    <source>
        <strain evidence="21">BD1B2-1</strain>
    </source>
</reference>
<evidence type="ECO:0000256" key="15">
    <source>
        <dbReference type="ARBA" id="ARBA00023316"/>
    </source>
</evidence>
<evidence type="ECO:0000256" key="8">
    <source>
        <dbReference type="ARBA" id="ARBA00022676"/>
    </source>
</evidence>
<evidence type="ECO:0000256" key="17">
    <source>
        <dbReference type="ARBA" id="ARBA00049902"/>
    </source>
</evidence>
<evidence type="ECO:0000259" key="19">
    <source>
        <dbReference type="Pfam" id="PF00905"/>
    </source>
</evidence>
<dbReference type="Proteomes" id="UP001232063">
    <property type="component" value="Unassembled WGS sequence"/>
</dbReference>
<comment type="catalytic activity">
    <reaction evidence="16">
        <text>Preferential cleavage: (Ac)2-L-Lys-D-Ala-|-D-Ala. Also transpeptidation of peptidyl-alanyl moieties that are N-acyl substituents of D-alanine.</text>
        <dbReference type="EC" id="3.4.16.4"/>
    </reaction>
</comment>
<keyword evidence="18" id="KW-0812">Transmembrane</keyword>
<dbReference type="Pfam" id="PF00912">
    <property type="entry name" value="Transgly"/>
    <property type="match status" value="1"/>
</dbReference>
<protein>
    <submittedName>
        <fullName evidence="21">Transglycosylase domain-containing protein</fullName>
        <ecNumber evidence="21">2.4.-.-</ecNumber>
    </submittedName>
</protein>
<name>A0AAE3UII9_9BACT</name>
<sequence>MQIQIEKGKYYKWVVRLWIFFLAGFLLFLLYLWAVSSNLFGLFGELPSFKSIENPKSSLASVVYAIDGTTLGSYYREENRNSVDYNQLSPNIIHALVATEDVRFEQHSGIDFIGVSAIVPYLAIGKRRGSSTLTQQVARNLFPLRREEMQGAINNIVIDKTKEWLTAIQLERSYTKEEILTMYLNTVDFGSRAFGIESASRTFFQTTSSKLTIPQAAMLVGMVNNPSFFSPVRHPERALRKRNFVLSKIAEHGFITEAQLAKFAAEPLNLKFRPENSTRGLATYFRAELEKELRQIARKHDKDLYTDGLRIYTTIDSRLQRYAEEAVTEQMKKQQAKFFAYWKKRNPWTTPGGAEIKNYVENIASRMPRFQQLLDYYNGNEDSVWAELRTPVRMSVFSWEGDKDTVMSSLDSIAYHKKFLQTGLLAIEPSTGQVRAWVGGIDFRHFQYDHVRQGKRQPGSTFKPILYAAAIDNAGYKPCDREWDRTITIDGWTADNYSRTFSDSLVTLRNALARSLNTIPARLTQKVGASMIVEYAKRLGIKSPLKPYPALCLGTESVSMYELLSAYATFPAAGVWHKPQYLVRIEDRNGNVLEEFHPQEQEVIGEETAYLMTYMLRGGVEEQGGSAQAIRQYKFSHGNEVGAKTGTTQNYADGWTVGITQDLAAAVWFGGDDMNIHFRDGSGAGSKTALPIFATFMEKAFSDPSVGLQKKPFTKPRVLNTELDCQKYTEALHQVDSTQYPVNTATPDSLLNPLSQ</sequence>
<evidence type="ECO:0000256" key="5">
    <source>
        <dbReference type="ARBA" id="ARBA00022475"/>
    </source>
</evidence>